<dbReference type="InterPro" id="IPR013785">
    <property type="entry name" value="Aldolase_TIM"/>
</dbReference>
<dbReference type="SUPFAM" id="SSF51391">
    <property type="entry name" value="Thiamin phosphate synthase"/>
    <property type="match status" value="1"/>
</dbReference>
<evidence type="ECO:0000256" key="1">
    <source>
        <dbReference type="SAM" id="MobiDB-lite"/>
    </source>
</evidence>
<evidence type="ECO:0000313" key="4">
    <source>
        <dbReference type="Proteomes" id="UP001258945"/>
    </source>
</evidence>
<feature type="region of interest" description="Disordered" evidence="1">
    <location>
        <begin position="215"/>
        <end position="234"/>
    </location>
</feature>
<dbReference type="EMBL" id="JAVVDO010000047">
    <property type="protein sequence ID" value="MDT8333230.1"/>
    <property type="molecule type" value="Genomic_DNA"/>
</dbReference>
<dbReference type="RefSeq" id="WP_083670938.1">
    <property type="nucleotide sequence ID" value="NZ_CP015583.1"/>
</dbReference>
<comment type="caution">
    <text evidence="3">The sequence shown here is derived from an EMBL/GenBank/DDBJ whole genome shotgun (WGS) entry which is preliminary data.</text>
</comment>
<dbReference type="InterPro" id="IPR036206">
    <property type="entry name" value="ThiamineP_synth_sf"/>
</dbReference>
<accession>A0ABU3MKM7</accession>
<dbReference type="InterPro" id="IPR022998">
    <property type="entry name" value="ThiamineP_synth_TenI"/>
</dbReference>
<sequence>MEGRDKRPRPKKIAAEETVIAARRFRPPPGRDGLPRLWLVSDARRLPDPREAACGLPRGTAVLARDVAPELLPALARLCRARGLVLMLAGDGRAALRLRAGLHLPDRRPATGLLPYLLARRRDPRRWRLSRAAHGRSGLARARRLGADGVLLSPAFPTASHPGAPALGPLRWAALARRAASGAVALGGVDSRSARRLPAWACGIAALEGLLPASHSVSQKSRPRDPGHCPFRMA</sequence>
<organism evidence="3 4">
    <name type="scientific">Roseomonas gilardii</name>
    <dbReference type="NCBI Taxonomy" id="257708"/>
    <lineage>
        <taxon>Bacteria</taxon>
        <taxon>Pseudomonadati</taxon>
        <taxon>Pseudomonadota</taxon>
        <taxon>Alphaproteobacteria</taxon>
        <taxon>Acetobacterales</taxon>
        <taxon>Roseomonadaceae</taxon>
        <taxon>Roseomonas</taxon>
    </lineage>
</organism>
<keyword evidence="4" id="KW-1185">Reference proteome</keyword>
<proteinExistence type="predicted"/>
<evidence type="ECO:0000259" key="2">
    <source>
        <dbReference type="Pfam" id="PF02581"/>
    </source>
</evidence>
<gene>
    <name evidence="3" type="ORF">RQ831_19440</name>
</gene>
<dbReference type="Gene3D" id="3.20.20.70">
    <property type="entry name" value="Aldolase class I"/>
    <property type="match status" value="1"/>
</dbReference>
<reference evidence="3 4" key="1">
    <citation type="journal article" date="2019" name="Microb. Pathog.">
        <title>Comparison of VITEK 2, MALDI-TOF MS, 16S rRNA gene sequencing, and whole-genome sequencing for identification of Roseomonas mucosa.</title>
        <authorList>
            <person name="Rudolph W.W."/>
            <person name="Gunzer F."/>
            <person name="Trauth M."/>
            <person name="Bunk B."/>
            <person name="Bigge R."/>
            <person name="Schrottner P."/>
        </authorList>
    </citation>
    <scope>NUCLEOTIDE SEQUENCE [LARGE SCALE GENOMIC DNA]</scope>
    <source>
        <strain evidence="3 4">DSM 103800</strain>
    </source>
</reference>
<dbReference type="Pfam" id="PF02581">
    <property type="entry name" value="TMP-TENI"/>
    <property type="match status" value="1"/>
</dbReference>
<name>A0ABU3MKM7_9PROT</name>
<protein>
    <submittedName>
        <fullName evidence="3">Thiamine phosphate synthase</fullName>
    </submittedName>
</protein>
<evidence type="ECO:0000313" key="3">
    <source>
        <dbReference type="EMBL" id="MDT8333230.1"/>
    </source>
</evidence>
<dbReference type="Proteomes" id="UP001258945">
    <property type="component" value="Unassembled WGS sequence"/>
</dbReference>
<feature type="domain" description="Thiamine phosphate synthase/TenI" evidence="2">
    <location>
        <begin position="72"/>
        <end position="198"/>
    </location>
</feature>